<reference evidence="4" key="1">
    <citation type="submission" date="2022-07" db="EMBL/GenBank/DDBJ databases">
        <title>The genome of Lyophyllum shimeji provides insight into the initial evolution of ectomycorrhizal fungal genome.</title>
        <authorList>
            <person name="Kobayashi Y."/>
            <person name="Shibata T."/>
            <person name="Hirakawa H."/>
            <person name="Shigenobu S."/>
            <person name="Nishiyama T."/>
            <person name="Yamada A."/>
            <person name="Hasebe M."/>
            <person name="Kawaguchi M."/>
        </authorList>
    </citation>
    <scope>NUCLEOTIDE SEQUENCE</scope>
    <source>
        <strain evidence="4">AT787</strain>
    </source>
</reference>
<dbReference type="InterPro" id="IPR036815">
    <property type="entry name" value="14-3-3_dom_sf"/>
</dbReference>
<evidence type="ECO:0000256" key="1">
    <source>
        <dbReference type="ARBA" id="ARBA00006141"/>
    </source>
</evidence>
<feature type="site" description="Interaction with phosphoserine on interacting protein" evidence="2">
    <location>
        <position position="135"/>
    </location>
</feature>
<evidence type="ECO:0000313" key="4">
    <source>
        <dbReference type="EMBL" id="GLB33774.1"/>
    </source>
</evidence>
<name>A0A9P3UHD9_LYOSH</name>
<keyword evidence="5" id="KW-1185">Reference proteome</keyword>
<dbReference type="InterPro" id="IPR000308">
    <property type="entry name" value="14-3-3"/>
</dbReference>
<feature type="site" description="Interaction with phosphoserine on interacting protein" evidence="2">
    <location>
        <position position="64"/>
    </location>
</feature>
<dbReference type="AlphaFoldDB" id="A0A9P3UHD9"/>
<accession>A0A9P3UHD9</accession>
<dbReference type="Pfam" id="PF00244">
    <property type="entry name" value="14-3-3"/>
    <property type="match status" value="1"/>
</dbReference>
<sequence>MSPARSTFVREDLFFLAELAGEAGRHEDVIKQIKLIIDHFSPQLTTEERSLLSVAYKTTTNALRNSWRVIDALYKLQSTRKAPLHLIQRQRDRIESELTGVCRDVIRLLDRELLPAATEGEETVFYSKLKGDYCRYLAEVGQKRDRERFAELSLKAYRSAYKHAQATLHPLHPTRLGLALNFAVYYHDIKTSPERACHLAKNAFDNAVLSVDASDPGLDQILRDSMAILQLLRDDLILWSGEMKDSDEA</sequence>
<proteinExistence type="inferred from homology"/>
<evidence type="ECO:0000259" key="3">
    <source>
        <dbReference type="SMART" id="SM00101"/>
    </source>
</evidence>
<feature type="domain" description="14-3-3" evidence="3">
    <location>
        <begin position="10"/>
        <end position="248"/>
    </location>
</feature>
<dbReference type="SUPFAM" id="SSF48445">
    <property type="entry name" value="14-3-3 protein"/>
    <property type="match status" value="1"/>
</dbReference>
<dbReference type="PIRSF" id="PIRSF000868">
    <property type="entry name" value="14-3-3"/>
    <property type="match status" value="1"/>
</dbReference>
<organism evidence="4 5">
    <name type="scientific">Lyophyllum shimeji</name>
    <name type="common">Hon-shimeji</name>
    <name type="synonym">Tricholoma shimeji</name>
    <dbReference type="NCBI Taxonomy" id="47721"/>
    <lineage>
        <taxon>Eukaryota</taxon>
        <taxon>Fungi</taxon>
        <taxon>Dikarya</taxon>
        <taxon>Basidiomycota</taxon>
        <taxon>Agaricomycotina</taxon>
        <taxon>Agaricomycetes</taxon>
        <taxon>Agaricomycetidae</taxon>
        <taxon>Agaricales</taxon>
        <taxon>Tricholomatineae</taxon>
        <taxon>Lyophyllaceae</taxon>
        <taxon>Lyophyllum</taxon>
    </lineage>
</organism>
<comment type="similarity">
    <text evidence="1">Belongs to the 14-3-3 family.</text>
</comment>
<gene>
    <name evidence="4" type="ORF">LshimejAT787_0106580</name>
</gene>
<evidence type="ECO:0000256" key="2">
    <source>
        <dbReference type="PIRSR" id="PIRSR000868-1"/>
    </source>
</evidence>
<dbReference type="Gene3D" id="1.20.190.20">
    <property type="entry name" value="14-3-3 domain"/>
    <property type="match status" value="1"/>
</dbReference>
<dbReference type="Proteomes" id="UP001063166">
    <property type="component" value="Unassembled WGS sequence"/>
</dbReference>
<dbReference type="SMART" id="SM00101">
    <property type="entry name" value="14_3_3"/>
    <property type="match status" value="1"/>
</dbReference>
<evidence type="ECO:0000313" key="5">
    <source>
        <dbReference type="Proteomes" id="UP001063166"/>
    </source>
</evidence>
<dbReference type="PANTHER" id="PTHR18860">
    <property type="entry name" value="14-3-3 PROTEIN"/>
    <property type="match status" value="1"/>
</dbReference>
<dbReference type="PRINTS" id="PR00305">
    <property type="entry name" value="1433ZETA"/>
</dbReference>
<dbReference type="OrthoDB" id="10260625at2759"/>
<comment type="caution">
    <text evidence="4">The sequence shown here is derived from an EMBL/GenBank/DDBJ whole genome shotgun (WGS) entry which is preliminary data.</text>
</comment>
<dbReference type="CDD" id="cd08774">
    <property type="entry name" value="14-3-3"/>
    <property type="match status" value="1"/>
</dbReference>
<dbReference type="EMBL" id="BRPK01000001">
    <property type="protein sequence ID" value="GLB33774.1"/>
    <property type="molecule type" value="Genomic_DNA"/>
</dbReference>
<dbReference type="InterPro" id="IPR023410">
    <property type="entry name" value="14-3-3_domain"/>
</dbReference>
<protein>
    <submittedName>
        <fullName evidence="4">14-3-3 family protein</fullName>
    </submittedName>
</protein>